<dbReference type="RefSeq" id="XP_045958953.1">
    <property type="nucleotide sequence ID" value="XM_046107374.1"/>
</dbReference>
<protein>
    <submittedName>
        <fullName evidence="3">Uncharacterized protein</fullName>
    </submittedName>
</protein>
<evidence type="ECO:0000256" key="1">
    <source>
        <dbReference type="SAM" id="Coils"/>
    </source>
</evidence>
<dbReference type="OrthoDB" id="4734870at2759"/>
<keyword evidence="1" id="KW-0175">Coiled coil</keyword>
<proteinExistence type="predicted"/>
<evidence type="ECO:0000313" key="4">
    <source>
        <dbReference type="Proteomes" id="UP000758603"/>
    </source>
</evidence>
<feature type="compositionally biased region" description="Basic and acidic residues" evidence="2">
    <location>
        <begin position="275"/>
        <end position="286"/>
    </location>
</feature>
<evidence type="ECO:0000256" key="2">
    <source>
        <dbReference type="SAM" id="MobiDB-lite"/>
    </source>
</evidence>
<dbReference type="AlphaFoldDB" id="A0A9P8UM79"/>
<dbReference type="EMBL" id="JAGPXC010000004">
    <property type="protein sequence ID" value="KAH6654683.1"/>
    <property type="molecule type" value="Genomic_DNA"/>
</dbReference>
<dbReference type="GeneID" id="70136265"/>
<evidence type="ECO:0000313" key="3">
    <source>
        <dbReference type="EMBL" id="KAH6654683.1"/>
    </source>
</evidence>
<sequence>MDLSTDSELDEDVTATQQHSATGDIQVKNVPAIVTWQDNNGDNLSLADLDIGILYKAGTSEALVKLQANTRLKKGPSKPCIYLFIKPDQIRTLTCVGDDEFGSSSEEEQCRHAREKLGTSAHAMRFELQSPATFVVPPEYPYKFFRAGSQTVWRSWKAFAQDTLHFIVHIPMRSLSKARLARFCQVASGNEDLVSLDDIASLYGGKGGRIIDPNVDDDADDSNAGHAPVVHGDETDAPPAYEERKTAGSSMSGIAPPLCLSPEPEVPSRKRRRRSSTEIDGDKDLGEKSISANDKILQILFRLQKTVDEGKVAHEATLSQILAKVDKIECRLSCLEEQQQNVADEIACQVEPLWDEMSARLQSQEDREHDYIKDMIDEAFDEKIDDKIPDAVDQYFKNDEDGQSLVADIVAERIQEETREFLRHRQIRGHFTITDNE</sequence>
<dbReference type="Proteomes" id="UP000758603">
    <property type="component" value="Unassembled WGS sequence"/>
</dbReference>
<feature type="region of interest" description="Disordered" evidence="2">
    <location>
        <begin position="1"/>
        <end position="20"/>
    </location>
</feature>
<organism evidence="3 4">
    <name type="scientific">Truncatella angustata</name>
    <dbReference type="NCBI Taxonomy" id="152316"/>
    <lineage>
        <taxon>Eukaryota</taxon>
        <taxon>Fungi</taxon>
        <taxon>Dikarya</taxon>
        <taxon>Ascomycota</taxon>
        <taxon>Pezizomycotina</taxon>
        <taxon>Sordariomycetes</taxon>
        <taxon>Xylariomycetidae</taxon>
        <taxon>Amphisphaeriales</taxon>
        <taxon>Sporocadaceae</taxon>
        <taxon>Truncatella</taxon>
    </lineage>
</organism>
<feature type="region of interest" description="Disordered" evidence="2">
    <location>
        <begin position="213"/>
        <end position="286"/>
    </location>
</feature>
<comment type="caution">
    <text evidence="3">The sequence shown here is derived from an EMBL/GenBank/DDBJ whole genome shotgun (WGS) entry which is preliminary data.</text>
</comment>
<accession>A0A9P8UM79</accession>
<feature type="coiled-coil region" evidence="1">
    <location>
        <begin position="318"/>
        <end position="345"/>
    </location>
</feature>
<keyword evidence="4" id="KW-1185">Reference proteome</keyword>
<reference evidence="3" key="1">
    <citation type="journal article" date="2021" name="Nat. Commun.">
        <title>Genetic determinants of endophytism in the Arabidopsis root mycobiome.</title>
        <authorList>
            <person name="Mesny F."/>
            <person name="Miyauchi S."/>
            <person name="Thiergart T."/>
            <person name="Pickel B."/>
            <person name="Atanasova L."/>
            <person name="Karlsson M."/>
            <person name="Huettel B."/>
            <person name="Barry K.W."/>
            <person name="Haridas S."/>
            <person name="Chen C."/>
            <person name="Bauer D."/>
            <person name="Andreopoulos W."/>
            <person name="Pangilinan J."/>
            <person name="LaButti K."/>
            <person name="Riley R."/>
            <person name="Lipzen A."/>
            <person name="Clum A."/>
            <person name="Drula E."/>
            <person name="Henrissat B."/>
            <person name="Kohler A."/>
            <person name="Grigoriev I.V."/>
            <person name="Martin F.M."/>
            <person name="Hacquard S."/>
        </authorList>
    </citation>
    <scope>NUCLEOTIDE SEQUENCE</scope>
    <source>
        <strain evidence="3">MPI-SDFR-AT-0073</strain>
    </source>
</reference>
<gene>
    <name evidence="3" type="ORF">BKA67DRAFT_658967</name>
</gene>
<name>A0A9P8UM79_9PEZI</name>
<feature type="compositionally biased region" description="Acidic residues" evidence="2">
    <location>
        <begin position="1"/>
        <end position="13"/>
    </location>
</feature>